<sequence length="137" mass="15455">MATSCAPAPINKKEYISDIGKVLVKEHGKKQFYEPEEVKKAHRKSKWYDGLDFSCWAMSTYSSHSDFDRYHQETGEICDYTQMKTEMLNGLSVSPNSDWMDIPDLDIDTSWLDFGDVFDGVLDGIGDVISGILDGLS</sequence>
<accession>A0A163B6B8</accession>
<reference evidence="1 2" key="1">
    <citation type="submission" date="2016-01" db="EMBL/GenBank/DDBJ databases">
        <title>The draft genome sequence of Aquimarina sp. RZW4-3-2.</title>
        <authorList>
            <person name="Wang Y."/>
        </authorList>
    </citation>
    <scope>NUCLEOTIDE SEQUENCE [LARGE SCALE GENOMIC DNA]</scope>
    <source>
        <strain evidence="1 2">RZW4-3-2</strain>
    </source>
</reference>
<proteinExistence type="predicted"/>
<comment type="caution">
    <text evidence="1">The sequence shown here is derived from an EMBL/GenBank/DDBJ whole genome shotgun (WGS) entry which is preliminary data.</text>
</comment>
<dbReference type="OrthoDB" id="6057961at2"/>
<dbReference type="EMBL" id="LQRT01000007">
    <property type="protein sequence ID" value="KZS41093.1"/>
    <property type="molecule type" value="Genomic_DNA"/>
</dbReference>
<keyword evidence="2" id="KW-1185">Reference proteome</keyword>
<name>A0A163B6B8_9FLAO</name>
<organism evidence="1 2">
    <name type="scientific">Aquimarina aggregata</name>
    <dbReference type="NCBI Taxonomy" id="1642818"/>
    <lineage>
        <taxon>Bacteria</taxon>
        <taxon>Pseudomonadati</taxon>
        <taxon>Bacteroidota</taxon>
        <taxon>Flavobacteriia</taxon>
        <taxon>Flavobacteriales</taxon>
        <taxon>Flavobacteriaceae</taxon>
        <taxon>Aquimarina</taxon>
    </lineage>
</organism>
<evidence type="ECO:0000313" key="2">
    <source>
        <dbReference type="Proteomes" id="UP000076715"/>
    </source>
</evidence>
<dbReference type="AlphaFoldDB" id="A0A163B6B8"/>
<protein>
    <submittedName>
        <fullName evidence="1">Uncharacterized protein</fullName>
    </submittedName>
</protein>
<dbReference type="Proteomes" id="UP000076715">
    <property type="component" value="Unassembled WGS sequence"/>
</dbReference>
<evidence type="ECO:0000313" key="1">
    <source>
        <dbReference type="EMBL" id="KZS41093.1"/>
    </source>
</evidence>
<gene>
    <name evidence="1" type="ORF">AWE51_23350</name>
</gene>
<dbReference type="RefSeq" id="WP_066312872.1">
    <property type="nucleotide sequence ID" value="NZ_LQRT01000007.1"/>
</dbReference>